<evidence type="ECO:0000256" key="3">
    <source>
        <dbReference type="ARBA" id="ARBA00023136"/>
    </source>
</evidence>
<feature type="transmembrane region" description="Helical" evidence="4">
    <location>
        <begin position="241"/>
        <end position="260"/>
    </location>
</feature>
<feature type="transmembrane region" description="Helical" evidence="4">
    <location>
        <begin position="314"/>
        <end position="339"/>
    </location>
</feature>
<feature type="transmembrane region" description="Helical" evidence="4">
    <location>
        <begin position="196"/>
        <end position="221"/>
    </location>
</feature>
<evidence type="ECO:0000256" key="2">
    <source>
        <dbReference type="ARBA" id="ARBA00022989"/>
    </source>
</evidence>
<keyword evidence="3 4" id="KW-0472">Membrane</keyword>
<organism evidence="5">
    <name type="scientific">Malaco herpesvirus 4</name>
    <dbReference type="NCBI Taxonomy" id="3031800"/>
    <lineage>
        <taxon>Viruses</taxon>
        <taxon>Duplodnaviria</taxon>
        <taxon>Heunggongvirae</taxon>
        <taxon>Peploviricota</taxon>
        <taxon>Herviviricetes</taxon>
        <taxon>Herpesvirales</taxon>
        <taxon>Malacoherpesviridae</taxon>
    </lineage>
</organism>
<evidence type="ECO:0000256" key="1">
    <source>
        <dbReference type="ARBA" id="ARBA00022692"/>
    </source>
</evidence>
<dbReference type="GO" id="GO:0016020">
    <property type="term" value="C:membrane"/>
    <property type="evidence" value="ECO:0007669"/>
    <property type="project" value="InterPro"/>
</dbReference>
<dbReference type="SUPFAM" id="SSF90123">
    <property type="entry name" value="ABC transporter transmembrane region"/>
    <property type="match status" value="1"/>
</dbReference>
<feature type="transmembrane region" description="Helical" evidence="4">
    <location>
        <begin position="151"/>
        <end position="169"/>
    </location>
</feature>
<keyword evidence="2 4" id="KW-1133">Transmembrane helix</keyword>
<dbReference type="GO" id="GO:0005524">
    <property type="term" value="F:ATP binding"/>
    <property type="evidence" value="ECO:0007669"/>
    <property type="project" value="InterPro"/>
</dbReference>
<accession>A0AA48SFG2</accession>
<sequence>MGVLVIVFNELCLLVLTVFIVYFWNNVYVQNNIDKTISVDRQQHRKPALCGMLSGCAYGKSNMVNATHLSEEEMENTTNKRPSVQTICTHLIADDARDRFACYGSARCCNDCFNFNPSITTTSANRPTASVPDEPLYNVTLLDSHTRSLTHLLYGAALFLGCYILTWLLDVFRDRIWRKEAFLIERQKRTHFKNKVLSLTIGALVIAMLCINGALVILPIIKLIRGRTNNLVNCKVLLITFTSWGFVSFLHLLTTLCSILPRFKNARHQKAYTRTLDAMSDINDSSYTRAMYELAMNNKADALRYNKSGVLTRLVCKTVSLLCGIMVIWWICIAVYLIALHYGYCIIVCD</sequence>
<evidence type="ECO:0000256" key="4">
    <source>
        <dbReference type="SAM" id="Phobius"/>
    </source>
</evidence>
<evidence type="ECO:0000313" key="5">
    <source>
        <dbReference type="EMBL" id="DBA11677.1"/>
    </source>
</evidence>
<reference evidence="5" key="1">
    <citation type="journal article" date="2023" name="Front. Mar. Sci.">
        <title>Tracing the invertebrate herpesviruses in the global sequence datasets.</title>
        <authorList>
            <person name="Rosani U."/>
            <person name="Gaia M."/>
            <person name="Delmont T.O."/>
            <person name="Krupovic M."/>
        </authorList>
    </citation>
    <scope>NUCLEOTIDE SEQUENCE</scope>
    <source>
        <strain evidence="5">MalacoHV4/Med/2018 155</strain>
    </source>
</reference>
<feature type="transmembrane region" description="Helical" evidence="4">
    <location>
        <begin position="7"/>
        <end position="24"/>
    </location>
</feature>
<dbReference type="InterPro" id="IPR036640">
    <property type="entry name" value="ABC1_TM_sf"/>
</dbReference>
<proteinExistence type="predicted"/>
<name>A0AA48SFG2_9VIRU</name>
<dbReference type="EMBL" id="BK063082">
    <property type="protein sequence ID" value="DBA11677.1"/>
    <property type="molecule type" value="Genomic_DNA"/>
</dbReference>
<keyword evidence="1 4" id="KW-0812">Transmembrane</keyword>
<reference evidence="5" key="2">
    <citation type="submission" date="2023-01" db="EMBL/GenBank/DDBJ databases">
        <authorList>
            <person name="Rosani U."/>
            <person name="Delmont T.O."/>
            <person name="Gaia M."/>
            <person name="Krupovic M."/>
        </authorList>
    </citation>
    <scope>NUCLEOTIDE SEQUENCE</scope>
    <source>
        <strain evidence="5">MalacoHV4/Med/2018 155</strain>
    </source>
</reference>
<protein>
    <submittedName>
        <fullName evidence="5">ORF63</fullName>
    </submittedName>
</protein>